<organism evidence="1">
    <name type="scientific">marine sediment metagenome</name>
    <dbReference type="NCBI Taxonomy" id="412755"/>
    <lineage>
        <taxon>unclassified sequences</taxon>
        <taxon>metagenomes</taxon>
        <taxon>ecological metagenomes</taxon>
    </lineage>
</organism>
<dbReference type="AlphaFoldDB" id="X1E6B0"/>
<feature type="non-terminal residue" evidence="1">
    <location>
        <position position="1"/>
    </location>
</feature>
<name>X1E6B0_9ZZZZ</name>
<accession>X1E6B0</accession>
<evidence type="ECO:0000313" key="1">
    <source>
        <dbReference type="EMBL" id="GAH15920.1"/>
    </source>
</evidence>
<comment type="caution">
    <text evidence="1">The sequence shown here is derived from an EMBL/GenBank/DDBJ whole genome shotgun (WGS) entry which is preliminary data.</text>
</comment>
<proteinExistence type="predicted"/>
<gene>
    <name evidence="1" type="ORF">S01H4_60382</name>
</gene>
<dbReference type="EMBL" id="BART01035596">
    <property type="protein sequence ID" value="GAH15920.1"/>
    <property type="molecule type" value="Genomic_DNA"/>
</dbReference>
<sequence length="44" mass="5038">ALVLSEQKYPVIFIHIPHKIELGLGTKVVEKLIKIFLSTHRNLT</sequence>
<protein>
    <submittedName>
        <fullName evidence="1">Uncharacterized protein</fullName>
    </submittedName>
</protein>
<reference evidence="1" key="1">
    <citation type="journal article" date="2014" name="Front. Microbiol.">
        <title>High frequency of phylogenetically diverse reductive dehalogenase-homologous genes in deep subseafloor sedimentary metagenomes.</title>
        <authorList>
            <person name="Kawai M."/>
            <person name="Futagami T."/>
            <person name="Toyoda A."/>
            <person name="Takaki Y."/>
            <person name="Nishi S."/>
            <person name="Hori S."/>
            <person name="Arai W."/>
            <person name="Tsubouchi T."/>
            <person name="Morono Y."/>
            <person name="Uchiyama I."/>
            <person name="Ito T."/>
            <person name="Fujiyama A."/>
            <person name="Inagaki F."/>
            <person name="Takami H."/>
        </authorList>
    </citation>
    <scope>NUCLEOTIDE SEQUENCE</scope>
    <source>
        <strain evidence="1">Expedition CK06-06</strain>
    </source>
</reference>